<comment type="caution">
    <text evidence="1">The sequence shown here is derived from an EMBL/GenBank/DDBJ whole genome shotgun (WGS) entry which is preliminary data.</text>
</comment>
<protein>
    <submittedName>
        <fullName evidence="1">Uncharacterized protein</fullName>
    </submittedName>
</protein>
<proteinExistence type="predicted"/>
<name>A0A4C1WZU4_EUMVA</name>
<evidence type="ECO:0000313" key="2">
    <source>
        <dbReference type="Proteomes" id="UP000299102"/>
    </source>
</evidence>
<organism evidence="1 2">
    <name type="scientific">Eumeta variegata</name>
    <name type="common">Bagworm moth</name>
    <name type="synonym">Eumeta japonica</name>
    <dbReference type="NCBI Taxonomy" id="151549"/>
    <lineage>
        <taxon>Eukaryota</taxon>
        <taxon>Metazoa</taxon>
        <taxon>Ecdysozoa</taxon>
        <taxon>Arthropoda</taxon>
        <taxon>Hexapoda</taxon>
        <taxon>Insecta</taxon>
        <taxon>Pterygota</taxon>
        <taxon>Neoptera</taxon>
        <taxon>Endopterygota</taxon>
        <taxon>Lepidoptera</taxon>
        <taxon>Glossata</taxon>
        <taxon>Ditrysia</taxon>
        <taxon>Tineoidea</taxon>
        <taxon>Psychidae</taxon>
        <taxon>Oiketicinae</taxon>
        <taxon>Eumeta</taxon>
    </lineage>
</organism>
<dbReference type="Proteomes" id="UP000299102">
    <property type="component" value="Unassembled WGS sequence"/>
</dbReference>
<sequence length="66" mass="7147">MSGTRCGPPPPPSPSYASIRLHIQLADLAPSDFHLFPGLEEYLKGQRLKGNDAVVGAVQKFLDVQD</sequence>
<dbReference type="OrthoDB" id="6753549at2759"/>
<gene>
    <name evidence="1" type="ORF">EVAR_45773_1</name>
</gene>
<keyword evidence="2" id="KW-1185">Reference proteome</keyword>
<dbReference type="AlphaFoldDB" id="A0A4C1WZU4"/>
<dbReference type="EMBL" id="BGZK01000707">
    <property type="protein sequence ID" value="GBP57018.1"/>
    <property type="molecule type" value="Genomic_DNA"/>
</dbReference>
<accession>A0A4C1WZU4</accession>
<reference evidence="1 2" key="1">
    <citation type="journal article" date="2019" name="Commun. Biol.">
        <title>The bagworm genome reveals a unique fibroin gene that provides high tensile strength.</title>
        <authorList>
            <person name="Kono N."/>
            <person name="Nakamura H."/>
            <person name="Ohtoshi R."/>
            <person name="Tomita M."/>
            <person name="Numata K."/>
            <person name="Arakawa K."/>
        </authorList>
    </citation>
    <scope>NUCLEOTIDE SEQUENCE [LARGE SCALE GENOMIC DNA]</scope>
</reference>
<evidence type="ECO:0000313" key="1">
    <source>
        <dbReference type="EMBL" id="GBP57018.1"/>
    </source>
</evidence>